<dbReference type="Gene3D" id="2.130.10.10">
    <property type="entry name" value="YVTN repeat-like/Quinoprotein amine dehydrogenase"/>
    <property type="match status" value="1"/>
</dbReference>
<dbReference type="OMA" id="DNKVKGW"/>
<dbReference type="PANTHER" id="PTHR22844">
    <property type="entry name" value="F-BOX AND WD40 DOMAIN PROTEIN"/>
    <property type="match status" value="1"/>
</dbReference>
<dbReference type="PROSITE" id="PS50294">
    <property type="entry name" value="WD_REPEATS_REGION"/>
    <property type="match status" value="1"/>
</dbReference>
<sequence length="299" mass="32681">MPGKVDKASATSHEGDITALDYCSKTGLLYTAGGDGKVKVWDKDLNLKNELIAHESWIYCIAVSPEGKVYTGSNDGTIRVLEKPLEQCESKQICKTLDEIESLYIQGDTVYSGDDKGVVAFFEDDKFKSRIETSEEVKNLIVENGFIYTIRDRDLSIFAADTSKTVAGLQHRAAIPGCAPICLFGDIVNGKRAYLGMLTRGAKGLKVIKNHPDERFAVLCEKDDLHELIINALTGIDNFLFTGDYVGKVKKWSVDGGKLNLVGEIEACPGVCINCLKATDSKTVYCGSSDGILRKLDFS</sequence>
<dbReference type="SMART" id="SM00320">
    <property type="entry name" value="WD40"/>
    <property type="match status" value="3"/>
</dbReference>
<organism evidence="2">
    <name type="scientific">Culicoides sonorensis</name>
    <name type="common">Biting midge</name>
    <dbReference type="NCBI Taxonomy" id="179676"/>
    <lineage>
        <taxon>Eukaryota</taxon>
        <taxon>Metazoa</taxon>
        <taxon>Ecdysozoa</taxon>
        <taxon>Arthropoda</taxon>
        <taxon>Hexapoda</taxon>
        <taxon>Insecta</taxon>
        <taxon>Pterygota</taxon>
        <taxon>Neoptera</taxon>
        <taxon>Endopterygota</taxon>
        <taxon>Diptera</taxon>
        <taxon>Nematocera</taxon>
        <taxon>Chironomoidea</taxon>
        <taxon>Ceratopogonidae</taxon>
        <taxon>Ceratopogoninae</taxon>
        <taxon>Culicoides</taxon>
        <taxon>Monoculicoides</taxon>
    </lineage>
</organism>
<keyword evidence="1" id="KW-0853">WD repeat</keyword>
<dbReference type="PROSITE" id="PS50082">
    <property type="entry name" value="WD_REPEATS_2"/>
    <property type="match status" value="1"/>
</dbReference>
<gene>
    <name evidence="2" type="primary">CSON014705</name>
</gene>
<protein>
    <submittedName>
        <fullName evidence="2">CSON014705 protein</fullName>
    </submittedName>
</protein>
<dbReference type="SUPFAM" id="SSF50978">
    <property type="entry name" value="WD40 repeat-like"/>
    <property type="match status" value="1"/>
</dbReference>
<proteinExistence type="predicted"/>
<dbReference type="AlphaFoldDB" id="A0A336MH40"/>
<dbReference type="InterPro" id="IPR001680">
    <property type="entry name" value="WD40_rpt"/>
</dbReference>
<dbReference type="EMBL" id="UFQT01000851">
    <property type="protein sequence ID" value="SSX27647.1"/>
    <property type="molecule type" value="Genomic_DNA"/>
</dbReference>
<dbReference type="Pfam" id="PF00400">
    <property type="entry name" value="WD40"/>
    <property type="match status" value="2"/>
</dbReference>
<dbReference type="PANTHER" id="PTHR22844:SF387">
    <property type="entry name" value="F3I6.5 PROTEIN"/>
    <property type="match status" value="1"/>
</dbReference>
<dbReference type="InterPro" id="IPR045182">
    <property type="entry name" value="JINGUBANG-like"/>
</dbReference>
<accession>A0A336MH40</accession>
<feature type="repeat" description="WD" evidence="1">
    <location>
        <begin position="10"/>
        <end position="42"/>
    </location>
</feature>
<dbReference type="InterPro" id="IPR036322">
    <property type="entry name" value="WD40_repeat_dom_sf"/>
</dbReference>
<reference evidence="2" key="1">
    <citation type="submission" date="2018-07" db="EMBL/GenBank/DDBJ databases">
        <authorList>
            <person name="Quirk P.G."/>
            <person name="Krulwich T.A."/>
        </authorList>
    </citation>
    <scope>NUCLEOTIDE SEQUENCE</scope>
</reference>
<name>A0A336MH40_CULSO</name>
<dbReference type="InterPro" id="IPR015943">
    <property type="entry name" value="WD40/YVTN_repeat-like_dom_sf"/>
</dbReference>
<evidence type="ECO:0000256" key="1">
    <source>
        <dbReference type="PROSITE-ProRule" id="PRU00221"/>
    </source>
</evidence>
<evidence type="ECO:0000313" key="2">
    <source>
        <dbReference type="EMBL" id="SSX27647.1"/>
    </source>
</evidence>
<dbReference type="VEuPathDB" id="VectorBase:CSON014705"/>